<proteinExistence type="predicted"/>
<dbReference type="EMBL" id="CP117416">
    <property type="protein sequence ID" value="WCT56205.1"/>
    <property type="molecule type" value="Genomic_DNA"/>
</dbReference>
<evidence type="ECO:0000313" key="2">
    <source>
        <dbReference type="Proteomes" id="UP001220509"/>
    </source>
</evidence>
<gene>
    <name evidence="1" type="ORF">PQ456_01365</name>
</gene>
<dbReference type="Proteomes" id="UP001220509">
    <property type="component" value="Chromosome"/>
</dbReference>
<accession>A0AAX3M2T1</accession>
<dbReference type="KEGG" id="pka:PQ456_01365"/>
<dbReference type="AlphaFoldDB" id="A0AAX3M2T1"/>
<organism evidence="1 2">
    <name type="scientific">Paenibacillus kyungheensis</name>
    <dbReference type="NCBI Taxonomy" id="1452732"/>
    <lineage>
        <taxon>Bacteria</taxon>
        <taxon>Bacillati</taxon>
        <taxon>Bacillota</taxon>
        <taxon>Bacilli</taxon>
        <taxon>Bacillales</taxon>
        <taxon>Paenibacillaceae</taxon>
        <taxon>Paenibacillus</taxon>
    </lineage>
</organism>
<protein>
    <recommendedName>
        <fullName evidence="3">DUF4304 domain-containing protein</fullName>
    </recommendedName>
</protein>
<name>A0AAX3M2T1_9BACL</name>
<sequence length="238" mass="28272">MSISKMIEQIMGDRLKKLGFNYEKSENLWLFIRKKSGTTEGIQIDKGKWQKKAFRLTYYKDGKSIDSFQFLGGAITQQWHYYEDQESAQKIIEKFLEITEQYGLHWFEENEAKYIKFDQNILSQDFTNELKIFIEEYKLYYSDPNCLSKIEQILEQNPTLENISLANRFFGEYIIHQLGAEWDFRPNNEIYLNHIGGIKNFNKGTFRIIDNYISDPNMHSINKSYLTIKNTVENIKSS</sequence>
<evidence type="ECO:0008006" key="3">
    <source>
        <dbReference type="Google" id="ProtNLM"/>
    </source>
</evidence>
<evidence type="ECO:0000313" key="1">
    <source>
        <dbReference type="EMBL" id="WCT56205.1"/>
    </source>
</evidence>
<keyword evidence="2" id="KW-1185">Reference proteome</keyword>
<dbReference type="RefSeq" id="WP_273614510.1">
    <property type="nucleotide sequence ID" value="NZ_CP117416.1"/>
</dbReference>
<reference evidence="1 2" key="1">
    <citation type="submission" date="2023-02" db="EMBL/GenBank/DDBJ databases">
        <title>Genome sequence of Paenibacillus kyungheensis KACC 18744.</title>
        <authorList>
            <person name="Kim S."/>
            <person name="Heo J."/>
            <person name="Kwon S.-W."/>
        </authorList>
    </citation>
    <scope>NUCLEOTIDE SEQUENCE [LARGE SCALE GENOMIC DNA]</scope>
    <source>
        <strain evidence="1 2">KACC 18744</strain>
    </source>
</reference>